<feature type="compositionally biased region" description="Basic and acidic residues" evidence="1">
    <location>
        <begin position="208"/>
        <end position="225"/>
    </location>
</feature>
<reference evidence="2 3" key="1">
    <citation type="journal article" date="2018" name="New Phytol.">
        <title>Comparative genomics and transcriptomics depict ericoid mycorrhizal fungi as versatile saprotrophs and plant mutualists.</title>
        <authorList>
            <person name="Martino E."/>
            <person name="Morin E."/>
            <person name="Grelet G.A."/>
            <person name="Kuo A."/>
            <person name="Kohler A."/>
            <person name="Daghino S."/>
            <person name="Barry K.W."/>
            <person name="Cichocki N."/>
            <person name="Clum A."/>
            <person name="Dockter R.B."/>
            <person name="Hainaut M."/>
            <person name="Kuo R.C."/>
            <person name="LaButti K."/>
            <person name="Lindahl B.D."/>
            <person name="Lindquist E.A."/>
            <person name="Lipzen A."/>
            <person name="Khouja H.R."/>
            <person name="Magnuson J."/>
            <person name="Murat C."/>
            <person name="Ohm R.A."/>
            <person name="Singer S.W."/>
            <person name="Spatafora J.W."/>
            <person name="Wang M."/>
            <person name="Veneault-Fourrey C."/>
            <person name="Henrissat B."/>
            <person name="Grigoriev I.V."/>
            <person name="Martin F.M."/>
            <person name="Perotto S."/>
        </authorList>
    </citation>
    <scope>NUCLEOTIDE SEQUENCE [LARGE SCALE GENOMIC DNA]</scope>
    <source>
        <strain evidence="2 3">ATCC 22711</strain>
    </source>
</reference>
<evidence type="ECO:0000256" key="1">
    <source>
        <dbReference type="SAM" id="MobiDB-lite"/>
    </source>
</evidence>
<name>A0A2T3BD46_AMORE</name>
<dbReference type="GeneID" id="36571292"/>
<keyword evidence="3" id="KW-1185">Reference proteome</keyword>
<feature type="region of interest" description="Disordered" evidence="1">
    <location>
        <begin position="199"/>
        <end position="230"/>
    </location>
</feature>
<dbReference type="InParanoid" id="A0A2T3BD46"/>
<dbReference type="EMBL" id="KZ679006">
    <property type="protein sequence ID" value="PSS27315.1"/>
    <property type="molecule type" value="Genomic_DNA"/>
</dbReference>
<evidence type="ECO:0000313" key="3">
    <source>
        <dbReference type="Proteomes" id="UP000241818"/>
    </source>
</evidence>
<proteinExistence type="predicted"/>
<dbReference type="Proteomes" id="UP000241818">
    <property type="component" value="Unassembled WGS sequence"/>
</dbReference>
<protein>
    <submittedName>
        <fullName evidence="2">Uncharacterized protein</fullName>
    </submittedName>
</protein>
<sequence length="289" mass="33976">MIAPKIENTPHVVIAPKIESVQNGNNKDGQEQATTAAIPNAPGTALSPFYHDPKPPMWRHAPAKYFIPPPGEVNPDPFRPRSPSPEVLDLTNLPLKQRFPQDFKKFWHKFEMIEVQYVGQVKMWIRDIIEGSKLNDNQKYYWLGHLWSLSVQKQELWEKEVQKNHRFREEALKRLHEIIYTVLQEIRELDEEEKLAAIKDDEEPMTTEESRRLHEEKEAKKHPELTDLDDPTNALRGNVRKWRRLPEFSRMLQHQFGEDVRPFWSPIVQMHFGTPLLRLADAAFWAALE</sequence>
<accession>A0A2T3BD46</accession>
<organism evidence="2 3">
    <name type="scientific">Amorphotheca resinae ATCC 22711</name>
    <dbReference type="NCBI Taxonomy" id="857342"/>
    <lineage>
        <taxon>Eukaryota</taxon>
        <taxon>Fungi</taxon>
        <taxon>Dikarya</taxon>
        <taxon>Ascomycota</taxon>
        <taxon>Pezizomycotina</taxon>
        <taxon>Leotiomycetes</taxon>
        <taxon>Helotiales</taxon>
        <taxon>Amorphothecaceae</taxon>
        <taxon>Amorphotheca</taxon>
    </lineage>
</organism>
<dbReference type="RefSeq" id="XP_024724840.1">
    <property type="nucleotide sequence ID" value="XM_024863211.1"/>
</dbReference>
<evidence type="ECO:0000313" key="2">
    <source>
        <dbReference type="EMBL" id="PSS27315.1"/>
    </source>
</evidence>
<dbReference type="AlphaFoldDB" id="A0A2T3BD46"/>
<gene>
    <name evidence="2" type="ORF">M430DRAFT_152656</name>
</gene>